<evidence type="ECO:0000313" key="3">
    <source>
        <dbReference type="Proteomes" id="UP000324222"/>
    </source>
</evidence>
<comment type="caution">
    <text evidence="2">The sequence shown here is derived from an EMBL/GenBank/DDBJ whole genome shotgun (WGS) entry which is preliminary data.</text>
</comment>
<accession>A0A5B7ILY8</accession>
<reference evidence="2 3" key="1">
    <citation type="submission" date="2019-05" db="EMBL/GenBank/DDBJ databases">
        <title>Another draft genome of Portunus trituberculatus and its Hox gene families provides insights of decapod evolution.</title>
        <authorList>
            <person name="Jeong J.-H."/>
            <person name="Song I."/>
            <person name="Kim S."/>
            <person name="Choi T."/>
            <person name="Kim D."/>
            <person name="Ryu S."/>
            <person name="Kim W."/>
        </authorList>
    </citation>
    <scope>NUCLEOTIDE SEQUENCE [LARGE SCALE GENOMIC DNA]</scope>
    <source>
        <tissue evidence="2">Muscle</tissue>
    </source>
</reference>
<keyword evidence="1" id="KW-1133">Transmembrane helix</keyword>
<keyword evidence="3" id="KW-1185">Reference proteome</keyword>
<gene>
    <name evidence="2" type="ORF">E2C01_081331</name>
</gene>
<dbReference type="EMBL" id="VSRR010071675">
    <property type="protein sequence ID" value="MPC86501.1"/>
    <property type="molecule type" value="Genomic_DNA"/>
</dbReference>
<evidence type="ECO:0000256" key="1">
    <source>
        <dbReference type="SAM" id="Phobius"/>
    </source>
</evidence>
<protein>
    <submittedName>
        <fullName evidence="2">Uncharacterized protein</fullName>
    </submittedName>
</protein>
<keyword evidence="1" id="KW-0812">Transmembrane</keyword>
<dbReference type="Proteomes" id="UP000324222">
    <property type="component" value="Unassembled WGS sequence"/>
</dbReference>
<organism evidence="2 3">
    <name type="scientific">Portunus trituberculatus</name>
    <name type="common">Swimming crab</name>
    <name type="synonym">Neptunus trituberculatus</name>
    <dbReference type="NCBI Taxonomy" id="210409"/>
    <lineage>
        <taxon>Eukaryota</taxon>
        <taxon>Metazoa</taxon>
        <taxon>Ecdysozoa</taxon>
        <taxon>Arthropoda</taxon>
        <taxon>Crustacea</taxon>
        <taxon>Multicrustacea</taxon>
        <taxon>Malacostraca</taxon>
        <taxon>Eumalacostraca</taxon>
        <taxon>Eucarida</taxon>
        <taxon>Decapoda</taxon>
        <taxon>Pleocyemata</taxon>
        <taxon>Brachyura</taxon>
        <taxon>Eubrachyura</taxon>
        <taxon>Portunoidea</taxon>
        <taxon>Portunidae</taxon>
        <taxon>Portuninae</taxon>
        <taxon>Portunus</taxon>
    </lineage>
</organism>
<feature type="transmembrane region" description="Helical" evidence="1">
    <location>
        <begin position="23"/>
        <end position="44"/>
    </location>
</feature>
<dbReference type="AlphaFoldDB" id="A0A5B7ILY8"/>
<proteinExistence type="predicted"/>
<sequence>MCDHGVGSRVNPKHTLRVMRYNMFYSSSVNILLAGIASTGARVLRCLGVLRDRPVVSKSQ</sequence>
<name>A0A5B7ILY8_PORTR</name>
<keyword evidence="1" id="KW-0472">Membrane</keyword>
<evidence type="ECO:0000313" key="2">
    <source>
        <dbReference type="EMBL" id="MPC86501.1"/>
    </source>
</evidence>